<dbReference type="AlphaFoldDB" id="A0A7J8KAI9"/>
<comment type="caution">
    <text evidence="1">The sequence shown here is derived from an EMBL/GenBank/DDBJ whole genome shotgun (WGS) entry which is preliminary data.</text>
</comment>
<proteinExistence type="predicted"/>
<reference evidence="1 2" key="1">
    <citation type="journal article" date="2020" name="Nature">
        <title>Six reference-quality genomes reveal evolution of bat adaptations.</title>
        <authorList>
            <person name="Jebb D."/>
            <person name="Huang Z."/>
            <person name="Pippel M."/>
            <person name="Hughes G.M."/>
            <person name="Lavrichenko K."/>
            <person name="Devanna P."/>
            <person name="Winkler S."/>
            <person name="Jermiin L.S."/>
            <person name="Skirmuntt E.C."/>
            <person name="Katzourakis A."/>
            <person name="Burkitt-Gray L."/>
            <person name="Ray D.A."/>
            <person name="Sullivan K.A.M."/>
            <person name="Roscito J.G."/>
            <person name="Kirilenko B.M."/>
            <person name="Davalos L.M."/>
            <person name="Corthals A.P."/>
            <person name="Power M.L."/>
            <person name="Jones G."/>
            <person name="Ransome R.D."/>
            <person name="Dechmann D.K.N."/>
            <person name="Locatelli A.G."/>
            <person name="Puechmaille S.J."/>
            <person name="Fedrigo O."/>
            <person name="Jarvis E.D."/>
            <person name="Hiller M."/>
            <person name="Vernes S.C."/>
            <person name="Myers E.W."/>
            <person name="Teeling E.C."/>
        </authorList>
    </citation>
    <scope>NUCLEOTIDE SEQUENCE [LARGE SCALE GENOMIC DNA]</scope>
    <source>
        <strain evidence="1">MRouAeg1</strain>
        <tissue evidence="1">Muscle</tissue>
    </source>
</reference>
<gene>
    <name evidence="1" type="ORF">HJG63_007751</name>
</gene>
<evidence type="ECO:0000313" key="1">
    <source>
        <dbReference type="EMBL" id="KAF6505858.1"/>
    </source>
</evidence>
<name>A0A7J8KAI9_ROUAE</name>
<keyword evidence="2" id="KW-1185">Reference proteome</keyword>
<evidence type="ECO:0000313" key="2">
    <source>
        <dbReference type="Proteomes" id="UP000593571"/>
    </source>
</evidence>
<dbReference type="EMBL" id="JACASE010000001">
    <property type="protein sequence ID" value="KAF6505858.1"/>
    <property type="molecule type" value="Genomic_DNA"/>
</dbReference>
<accession>A0A7J8KAI9</accession>
<protein>
    <submittedName>
        <fullName evidence="1">Uncharacterized protein</fullName>
    </submittedName>
</protein>
<dbReference type="Proteomes" id="UP000593571">
    <property type="component" value="Unassembled WGS sequence"/>
</dbReference>
<sequence length="127" mass="14226">MARGHVSQGTLSACVDGHVKLLLPVLPPGQGRDMVLLGGTDGTSLSLELVAPLSHDVKTDVRETANSLTSRVRNHLHLWEPSPKRIIQSWRAREEPGGRERFRSFLLSVWPRKINCSCDYEHYNNDS</sequence>
<organism evidence="1 2">
    <name type="scientific">Rousettus aegyptiacus</name>
    <name type="common">Egyptian fruit bat</name>
    <name type="synonym">Pteropus aegyptiacus</name>
    <dbReference type="NCBI Taxonomy" id="9407"/>
    <lineage>
        <taxon>Eukaryota</taxon>
        <taxon>Metazoa</taxon>
        <taxon>Chordata</taxon>
        <taxon>Craniata</taxon>
        <taxon>Vertebrata</taxon>
        <taxon>Euteleostomi</taxon>
        <taxon>Mammalia</taxon>
        <taxon>Eutheria</taxon>
        <taxon>Laurasiatheria</taxon>
        <taxon>Chiroptera</taxon>
        <taxon>Yinpterochiroptera</taxon>
        <taxon>Pteropodoidea</taxon>
        <taxon>Pteropodidae</taxon>
        <taxon>Rousettinae</taxon>
        <taxon>Rousettus</taxon>
    </lineage>
</organism>